<dbReference type="Pfam" id="PF17917">
    <property type="entry name" value="RT_RNaseH"/>
    <property type="match status" value="1"/>
</dbReference>
<feature type="domain" description="Reverse transcriptase" evidence="15">
    <location>
        <begin position="30"/>
        <end position="209"/>
    </location>
</feature>
<sequence>MEGSNPVNVRPYRYPHSQKAQIETMVNDMLTQGIIQPSISPFSSPVLLVKKKDGSWRFCTDYRALNSITVKDSFPIPTVDELLDELYGACYFSKLDLRTGYHQILVKPKDRPQTAFRTHQGLYEWLFMPFGLSNAPASFQSLMNHVFQAQLRKSVLVFFDDILVYSPTWSAHLTHLTEVLQLMRHHTLFAKLSKCCFGFTEVDYLGHTISHEGVHMDKDKLKAVLDWPIPQNLKQLRGFLGLSDYYRRFIRNYASIVAPLTALLKKDVFEWSLIATDAFLALQNAITVAPVLALPDFSKPFILETDASGTGIGAILSQDKHPIAYFSKKLNTSMQHKSAYVRELYAVTEAMAKFRHYILGHKFIIRTDQQSLKALTDQTIQTPEQQKWLHKFLGFDFTIEYKPGKDNVAADALSRSFFMATSSPVNSLLSTITDVVNYDPSLAQVKLQCLQGTCAESLYQVRQDILYWKNKIVVPQIPHIIQSILQEFHSSLLGAHAGIARTKARIASQFTWPSLSRDVRLFVSQCLVCQQAKSSNVAPAGLLQPLSIPLQIWDDISMDFIIGLPPSNGFTVIMVVVDRLSKYGHFTPLKADFTSLKVAEAFIHNVVKLHGFPKSIVSDRDKVFTSSFWQHLFKLSGTTLAMSSAYHPQSDGQTEAVNKCVEMYLRCFVGQAPQKWSKLLDWAEFWYNTAYQCSIGMTPFKVVYGREPPIIIKYDSATAVSPSLQSLLTERDQTLQLLKANLHRAQQIMKKYADSKRRFAEFQVGDMVLVKLQPYRQHSIALHQNQKLGLRYFGPFPVIQKVGSMAYKLLLPPSAKIH</sequence>
<dbReference type="Gene3D" id="3.10.20.370">
    <property type="match status" value="1"/>
</dbReference>
<keyword evidence="7" id="KW-0255">Endonuclease</keyword>
<evidence type="ECO:0000313" key="18">
    <source>
        <dbReference type="Proteomes" id="UP000242715"/>
    </source>
</evidence>
<evidence type="ECO:0008006" key="19">
    <source>
        <dbReference type="Google" id="ProtNLM"/>
    </source>
</evidence>
<dbReference type="InterPro" id="IPR056924">
    <property type="entry name" value="SH3_Tf2-1"/>
</dbReference>
<gene>
    <name evidence="17" type="ORF">TSUD_114680</name>
</gene>
<keyword evidence="10" id="KW-0229">DNA integration</keyword>
<dbReference type="SUPFAM" id="SSF56672">
    <property type="entry name" value="DNA/RNA polymerases"/>
    <property type="match status" value="1"/>
</dbReference>
<dbReference type="InterPro" id="IPR012337">
    <property type="entry name" value="RNaseH-like_sf"/>
</dbReference>
<keyword evidence="6" id="KW-0064">Aspartyl protease</keyword>
<dbReference type="EMBL" id="DF973470">
    <property type="protein sequence ID" value="GAU31857.1"/>
    <property type="molecule type" value="Genomic_DNA"/>
</dbReference>
<dbReference type="Gene3D" id="1.10.340.70">
    <property type="match status" value="1"/>
</dbReference>
<dbReference type="GO" id="GO:0015074">
    <property type="term" value="P:DNA integration"/>
    <property type="evidence" value="ECO:0007669"/>
    <property type="project" value="UniProtKB-KW"/>
</dbReference>
<dbReference type="GO" id="GO:0003677">
    <property type="term" value="F:DNA binding"/>
    <property type="evidence" value="ECO:0007669"/>
    <property type="project" value="UniProtKB-KW"/>
</dbReference>
<evidence type="ECO:0000256" key="13">
    <source>
        <dbReference type="ARBA" id="ARBA00023125"/>
    </source>
</evidence>
<keyword evidence="4" id="KW-0540">Nuclease</keyword>
<dbReference type="GO" id="GO:0003964">
    <property type="term" value="F:RNA-directed DNA polymerase activity"/>
    <property type="evidence" value="ECO:0007669"/>
    <property type="project" value="UniProtKB-KW"/>
</dbReference>
<evidence type="ECO:0000259" key="16">
    <source>
        <dbReference type="PROSITE" id="PS50994"/>
    </source>
</evidence>
<evidence type="ECO:0000256" key="14">
    <source>
        <dbReference type="ARBA" id="ARBA00023172"/>
    </source>
</evidence>
<evidence type="ECO:0000256" key="7">
    <source>
        <dbReference type="ARBA" id="ARBA00022759"/>
    </source>
</evidence>
<dbReference type="OrthoDB" id="2013610at2759"/>
<dbReference type="GO" id="GO:0006310">
    <property type="term" value="P:DNA recombination"/>
    <property type="evidence" value="ECO:0007669"/>
    <property type="project" value="UniProtKB-KW"/>
</dbReference>
<keyword evidence="3" id="KW-0548">Nucleotidyltransferase</keyword>
<dbReference type="PROSITE" id="PS50878">
    <property type="entry name" value="RT_POL"/>
    <property type="match status" value="1"/>
</dbReference>
<dbReference type="Pfam" id="PF24626">
    <property type="entry name" value="SH3_Tf2-1"/>
    <property type="match status" value="1"/>
</dbReference>
<dbReference type="FunFam" id="1.10.340.70:FF:000001">
    <property type="entry name" value="Retrovirus-related Pol polyprotein from transposon gypsy-like Protein"/>
    <property type="match status" value="1"/>
</dbReference>
<dbReference type="FunFam" id="3.30.70.270:FF:000020">
    <property type="entry name" value="Transposon Tf2-6 polyprotein-like Protein"/>
    <property type="match status" value="1"/>
</dbReference>
<dbReference type="GO" id="GO:0046872">
    <property type="term" value="F:metal ion binding"/>
    <property type="evidence" value="ECO:0007669"/>
    <property type="project" value="UniProtKB-KW"/>
</dbReference>
<proteinExistence type="predicted"/>
<dbReference type="InterPro" id="IPR050951">
    <property type="entry name" value="Retrovirus_Pol_polyprotein"/>
</dbReference>
<dbReference type="InterPro" id="IPR041373">
    <property type="entry name" value="RT_RNaseH"/>
</dbReference>
<keyword evidence="14" id="KW-0233">DNA recombination</keyword>
<dbReference type="PROSITE" id="PS50994">
    <property type="entry name" value="INTEGRASE"/>
    <property type="match status" value="1"/>
</dbReference>
<keyword evidence="9" id="KW-0460">Magnesium</keyword>
<keyword evidence="2" id="KW-0808">Transferase</keyword>
<evidence type="ECO:0000256" key="9">
    <source>
        <dbReference type="ARBA" id="ARBA00022842"/>
    </source>
</evidence>
<dbReference type="InterPro" id="IPR041588">
    <property type="entry name" value="Integrase_H2C2"/>
</dbReference>
<accession>A0A2Z6NPL1</accession>
<dbReference type="GO" id="GO:0004190">
    <property type="term" value="F:aspartic-type endopeptidase activity"/>
    <property type="evidence" value="ECO:0007669"/>
    <property type="project" value="UniProtKB-KW"/>
</dbReference>
<dbReference type="InterPro" id="IPR043502">
    <property type="entry name" value="DNA/RNA_pol_sf"/>
</dbReference>
<name>A0A2Z6NPL1_TRISU</name>
<evidence type="ECO:0000256" key="11">
    <source>
        <dbReference type="ARBA" id="ARBA00022918"/>
    </source>
</evidence>
<evidence type="ECO:0000256" key="1">
    <source>
        <dbReference type="ARBA" id="ARBA00022670"/>
    </source>
</evidence>
<dbReference type="Gene3D" id="3.30.70.270">
    <property type="match status" value="2"/>
</dbReference>
<dbReference type="GO" id="GO:0003887">
    <property type="term" value="F:DNA-directed DNA polymerase activity"/>
    <property type="evidence" value="ECO:0007669"/>
    <property type="project" value="UniProtKB-KW"/>
</dbReference>
<evidence type="ECO:0000256" key="8">
    <source>
        <dbReference type="ARBA" id="ARBA00022801"/>
    </source>
</evidence>
<evidence type="ECO:0000259" key="15">
    <source>
        <dbReference type="PROSITE" id="PS50878"/>
    </source>
</evidence>
<organism evidence="17 18">
    <name type="scientific">Trifolium subterraneum</name>
    <name type="common">Subterranean clover</name>
    <dbReference type="NCBI Taxonomy" id="3900"/>
    <lineage>
        <taxon>Eukaryota</taxon>
        <taxon>Viridiplantae</taxon>
        <taxon>Streptophyta</taxon>
        <taxon>Embryophyta</taxon>
        <taxon>Tracheophyta</taxon>
        <taxon>Spermatophyta</taxon>
        <taxon>Magnoliopsida</taxon>
        <taxon>eudicotyledons</taxon>
        <taxon>Gunneridae</taxon>
        <taxon>Pentapetalae</taxon>
        <taxon>rosids</taxon>
        <taxon>fabids</taxon>
        <taxon>Fabales</taxon>
        <taxon>Fabaceae</taxon>
        <taxon>Papilionoideae</taxon>
        <taxon>50 kb inversion clade</taxon>
        <taxon>NPAAA clade</taxon>
        <taxon>Hologalegina</taxon>
        <taxon>IRL clade</taxon>
        <taxon>Trifolieae</taxon>
        <taxon>Trifolium</taxon>
    </lineage>
</organism>
<evidence type="ECO:0000256" key="2">
    <source>
        <dbReference type="ARBA" id="ARBA00022679"/>
    </source>
</evidence>
<keyword evidence="1" id="KW-0645">Protease</keyword>
<reference evidence="18" key="1">
    <citation type="journal article" date="2017" name="Front. Plant Sci.">
        <title>Climate Clever Clovers: New Paradigm to Reduce the Environmental Footprint of Ruminants by Breeding Low Methanogenic Forages Utilizing Haplotype Variation.</title>
        <authorList>
            <person name="Kaur P."/>
            <person name="Appels R."/>
            <person name="Bayer P.E."/>
            <person name="Keeble-Gagnere G."/>
            <person name="Wang J."/>
            <person name="Hirakawa H."/>
            <person name="Shirasawa K."/>
            <person name="Vercoe P."/>
            <person name="Stefanova K."/>
            <person name="Durmic Z."/>
            <person name="Nichols P."/>
            <person name="Revell C."/>
            <person name="Isobe S.N."/>
            <person name="Edwards D."/>
            <person name="Erskine W."/>
        </authorList>
    </citation>
    <scope>NUCLEOTIDE SEQUENCE [LARGE SCALE GENOMIC DNA]</scope>
    <source>
        <strain evidence="18">cv. Daliak</strain>
    </source>
</reference>
<dbReference type="FunFam" id="3.10.10.10:FF:000007">
    <property type="entry name" value="Retrovirus-related Pol polyprotein from transposon 17.6-like Protein"/>
    <property type="match status" value="1"/>
</dbReference>
<keyword evidence="11" id="KW-0695">RNA-directed DNA polymerase</keyword>
<protein>
    <recommendedName>
        <fullName evidence="19">Integrase catalytic domain-containing protein</fullName>
    </recommendedName>
</protein>
<dbReference type="InterPro" id="IPR043128">
    <property type="entry name" value="Rev_trsase/Diguanyl_cyclase"/>
</dbReference>
<dbReference type="GO" id="GO:0006508">
    <property type="term" value="P:proteolysis"/>
    <property type="evidence" value="ECO:0007669"/>
    <property type="project" value="UniProtKB-KW"/>
</dbReference>
<evidence type="ECO:0000256" key="6">
    <source>
        <dbReference type="ARBA" id="ARBA00022750"/>
    </source>
</evidence>
<evidence type="ECO:0000256" key="12">
    <source>
        <dbReference type="ARBA" id="ARBA00022932"/>
    </source>
</evidence>
<dbReference type="SUPFAM" id="SSF53098">
    <property type="entry name" value="Ribonuclease H-like"/>
    <property type="match status" value="1"/>
</dbReference>
<dbReference type="PANTHER" id="PTHR37984:SF5">
    <property type="entry name" value="PROTEIN NYNRIN-LIKE"/>
    <property type="match status" value="1"/>
</dbReference>
<dbReference type="PANTHER" id="PTHR37984">
    <property type="entry name" value="PROTEIN CBG26694"/>
    <property type="match status" value="1"/>
</dbReference>
<evidence type="ECO:0000256" key="5">
    <source>
        <dbReference type="ARBA" id="ARBA00022723"/>
    </source>
</evidence>
<dbReference type="Gene3D" id="3.30.420.10">
    <property type="entry name" value="Ribonuclease H-like superfamily/Ribonuclease H"/>
    <property type="match status" value="1"/>
</dbReference>
<keyword evidence="13" id="KW-0238">DNA-binding</keyword>
<evidence type="ECO:0000256" key="4">
    <source>
        <dbReference type="ARBA" id="ARBA00022722"/>
    </source>
</evidence>
<dbReference type="CDD" id="cd09274">
    <property type="entry name" value="RNase_HI_RT_Ty3"/>
    <property type="match status" value="1"/>
</dbReference>
<feature type="domain" description="Integrase catalytic" evidence="16">
    <location>
        <begin position="545"/>
        <end position="707"/>
    </location>
</feature>
<dbReference type="InterPro" id="IPR036397">
    <property type="entry name" value="RNaseH_sf"/>
</dbReference>
<dbReference type="Proteomes" id="UP000242715">
    <property type="component" value="Unassembled WGS sequence"/>
</dbReference>
<keyword evidence="18" id="KW-1185">Reference proteome</keyword>
<keyword evidence="5" id="KW-0479">Metal-binding</keyword>
<dbReference type="Pfam" id="PF17921">
    <property type="entry name" value="Integrase_H2C2"/>
    <property type="match status" value="1"/>
</dbReference>
<dbReference type="Gene3D" id="3.10.10.10">
    <property type="entry name" value="HIV Type 1 Reverse Transcriptase, subunit A, domain 1"/>
    <property type="match status" value="1"/>
</dbReference>
<dbReference type="GO" id="GO:0004519">
    <property type="term" value="F:endonuclease activity"/>
    <property type="evidence" value="ECO:0007669"/>
    <property type="project" value="UniProtKB-KW"/>
</dbReference>
<dbReference type="Pfam" id="PF00078">
    <property type="entry name" value="RVT_1"/>
    <property type="match status" value="1"/>
</dbReference>
<evidence type="ECO:0000313" key="17">
    <source>
        <dbReference type="EMBL" id="GAU31857.1"/>
    </source>
</evidence>
<keyword evidence="8" id="KW-0378">Hydrolase</keyword>
<evidence type="ECO:0000256" key="3">
    <source>
        <dbReference type="ARBA" id="ARBA00022695"/>
    </source>
</evidence>
<dbReference type="CDD" id="cd01647">
    <property type="entry name" value="RT_LTR"/>
    <property type="match status" value="1"/>
</dbReference>
<dbReference type="InterPro" id="IPR000477">
    <property type="entry name" value="RT_dom"/>
</dbReference>
<dbReference type="FunFam" id="3.10.20.370:FF:000001">
    <property type="entry name" value="Retrovirus-related Pol polyprotein from transposon 17.6-like protein"/>
    <property type="match status" value="1"/>
</dbReference>
<dbReference type="InterPro" id="IPR001584">
    <property type="entry name" value="Integrase_cat-core"/>
</dbReference>
<dbReference type="AlphaFoldDB" id="A0A2Z6NPL1"/>
<keyword evidence="12" id="KW-0239">DNA-directed DNA polymerase</keyword>
<evidence type="ECO:0000256" key="10">
    <source>
        <dbReference type="ARBA" id="ARBA00022908"/>
    </source>
</evidence>